<proteinExistence type="predicted"/>
<feature type="signal peptide" evidence="3">
    <location>
        <begin position="1"/>
        <end position="26"/>
    </location>
</feature>
<evidence type="ECO:0000313" key="6">
    <source>
        <dbReference type="Proteomes" id="UP000634455"/>
    </source>
</evidence>
<evidence type="ECO:0000256" key="1">
    <source>
        <dbReference type="ARBA" id="ARBA00022729"/>
    </source>
</evidence>
<name>A0ABQ3D7U5_9RHOB</name>
<keyword evidence="2" id="KW-0862">Zinc</keyword>
<dbReference type="RefSeq" id="WP_189641147.1">
    <property type="nucleotide sequence ID" value="NZ_BMZF01000008.1"/>
</dbReference>
<protein>
    <recommendedName>
        <fullName evidence="4">ZinT domain-containing protein</fullName>
    </recommendedName>
</protein>
<dbReference type="Gene3D" id="2.40.128.20">
    <property type="match status" value="1"/>
</dbReference>
<evidence type="ECO:0000256" key="2">
    <source>
        <dbReference type="ARBA" id="ARBA00022833"/>
    </source>
</evidence>
<evidence type="ECO:0000256" key="3">
    <source>
        <dbReference type="SAM" id="SignalP"/>
    </source>
</evidence>
<organism evidence="5 6">
    <name type="scientific">Paramylibacter ulvae</name>
    <dbReference type="NCBI Taxonomy" id="1651968"/>
    <lineage>
        <taxon>Bacteria</taxon>
        <taxon>Pseudomonadati</taxon>
        <taxon>Pseudomonadota</taxon>
        <taxon>Alphaproteobacteria</taxon>
        <taxon>Rhodobacterales</taxon>
        <taxon>Paracoccaceae</taxon>
        <taxon>Paramylibacter</taxon>
    </lineage>
</organism>
<keyword evidence="1 3" id="KW-0732">Signal</keyword>
<evidence type="ECO:0000313" key="5">
    <source>
        <dbReference type="EMBL" id="GHA58993.1"/>
    </source>
</evidence>
<feature type="domain" description="ZinT" evidence="4">
    <location>
        <begin position="46"/>
        <end position="220"/>
    </location>
</feature>
<dbReference type="Pfam" id="PF09223">
    <property type="entry name" value="ZinT"/>
    <property type="match status" value="1"/>
</dbReference>
<keyword evidence="6" id="KW-1185">Reference proteome</keyword>
<dbReference type="SUPFAM" id="SSF50814">
    <property type="entry name" value="Lipocalins"/>
    <property type="match status" value="1"/>
</dbReference>
<gene>
    <name evidence="5" type="ORF">GCM10008927_25840</name>
</gene>
<evidence type="ECO:0000259" key="4">
    <source>
        <dbReference type="Pfam" id="PF09223"/>
    </source>
</evidence>
<dbReference type="EMBL" id="BMZF01000008">
    <property type="protein sequence ID" value="GHA58993.1"/>
    <property type="molecule type" value="Genomic_DNA"/>
</dbReference>
<feature type="chain" id="PRO_5047478882" description="ZinT domain-containing protein" evidence="3">
    <location>
        <begin position="27"/>
        <end position="221"/>
    </location>
</feature>
<dbReference type="Proteomes" id="UP000634455">
    <property type="component" value="Unassembled WGS sequence"/>
</dbReference>
<accession>A0ABQ3D7U5</accession>
<dbReference type="InterPro" id="IPR012674">
    <property type="entry name" value="Calycin"/>
</dbReference>
<comment type="caution">
    <text evidence="5">The sequence shown here is derived from an EMBL/GenBank/DDBJ whole genome shotgun (WGS) entry which is preliminary data.</text>
</comment>
<sequence>MQSTRVKHICALALGALIAVNMPLVAQEKAEKTKTHDHKHSHDHNDEDIYKGLFNDDQIKPRELSDWAGDWQSVYPLLRDGSLDEVMRHKAENGDKTFDEYKAYYTTGYETDVNRILFEGDTATFFRATGPVQGQYENDGYEVLTYDSGSRGVRYVFKKVAGDADAPAFFQFSDHRIAPAISDHYHLYWGDDRTALLSELTNWPTYYPADLSPDQIVEQMH</sequence>
<reference evidence="6" key="1">
    <citation type="journal article" date="2019" name="Int. J. Syst. Evol. Microbiol.">
        <title>The Global Catalogue of Microorganisms (GCM) 10K type strain sequencing project: providing services to taxonomists for standard genome sequencing and annotation.</title>
        <authorList>
            <consortium name="The Broad Institute Genomics Platform"/>
            <consortium name="The Broad Institute Genome Sequencing Center for Infectious Disease"/>
            <person name="Wu L."/>
            <person name="Ma J."/>
        </authorList>
    </citation>
    <scope>NUCLEOTIDE SEQUENCE [LARGE SCALE GENOMIC DNA]</scope>
    <source>
        <strain evidence="6">KCTC 32465</strain>
    </source>
</reference>
<dbReference type="InterPro" id="IPR015304">
    <property type="entry name" value="ZinT_dom"/>
</dbReference>